<evidence type="ECO:0000256" key="2">
    <source>
        <dbReference type="ARBA" id="ARBA00022801"/>
    </source>
</evidence>
<name>A0A081CA29_VECG1</name>
<dbReference type="InterPro" id="IPR012338">
    <property type="entry name" value="Beta-lactam/transpept-like"/>
</dbReference>
<organism evidence="3">
    <name type="scientific">Vecturithrix granuli</name>
    <dbReference type="NCBI Taxonomy" id="1499967"/>
    <lineage>
        <taxon>Bacteria</taxon>
        <taxon>Candidatus Moduliflexota</taxon>
        <taxon>Candidatus Vecturitrichia</taxon>
        <taxon>Candidatus Vecturitrichales</taxon>
        <taxon>Candidatus Vecturitrichaceae</taxon>
        <taxon>Candidatus Vecturithrix</taxon>
    </lineage>
</organism>
<dbReference type="eggNOG" id="COG2027">
    <property type="taxonomic scope" value="Bacteria"/>
</dbReference>
<dbReference type="Gene3D" id="3.40.710.10">
    <property type="entry name" value="DD-peptidase/beta-lactamase superfamily"/>
    <property type="match status" value="1"/>
</dbReference>
<keyword evidence="3" id="KW-0121">Carboxypeptidase</keyword>
<dbReference type="GO" id="GO:0004185">
    <property type="term" value="F:serine-type carboxypeptidase activity"/>
    <property type="evidence" value="ECO:0007669"/>
    <property type="project" value="InterPro"/>
</dbReference>
<dbReference type="SUPFAM" id="SSF56601">
    <property type="entry name" value="beta-lactamase/transpeptidase-like"/>
    <property type="match status" value="1"/>
</dbReference>
<proteinExistence type="inferred from homology"/>
<dbReference type="Proteomes" id="UP000030661">
    <property type="component" value="Unassembled WGS sequence"/>
</dbReference>
<keyword evidence="2" id="KW-0378">Hydrolase</keyword>
<comment type="similarity">
    <text evidence="1">Belongs to the peptidase S13 family.</text>
</comment>
<dbReference type="AlphaFoldDB" id="A0A081CA29"/>
<dbReference type="Pfam" id="PF02113">
    <property type="entry name" value="Peptidase_S13"/>
    <property type="match status" value="1"/>
</dbReference>
<reference evidence="3" key="1">
    <citation type="journal article" date="2015" name="PeerJ">
        <title>First genomic representation of candidate bacterial phylum KSB3 points to enhanced environmental sensing as a trigger of wastewater bulking.</title>
        <authorList>
            <person name="Sekiguchi Y."/>
            <person name="Ohashi A."/>
            <person name="Parks D.H."/>
            <person name="Yamauchi T."/>
            <person name="Tyson G.W."/>
            <person name="Hugenholtz P."/>
        </authorList>
    </citation>
    <scope>NUCLEOTIDE SEQUENCE [LARGE SCALE GENOMIC DNA]</scope>
</reference>
<dbReference type="PROSITE" id="PS51257">
    <property type="entry name" value="PROKAR_LIPOPROTEIN"/>
    <property type="match status" value="1"/>
</dbReference>
<gene>
    <name evidence="3" type="ORF">U27_01334</name>
</gene>
<evidence type="ECO:0000256" key="1">
    <source>
        <dbReference type="ARBA" id="ARBA00006096"/>
    </source>
</evidence>
<accession>A0A081CA29</accession>
<keyword evidence="4" id="KW-1185">Reference proteome</keyword>
<dbReference type="PANTHER" id="PTHR30023:SF0">
    <property type="entry name" value="PENICILLIN-SENSITIVE CARBOXYPEPTIDASE A"/>
    <property type="match status" value="1"/>
</dbReference>
<dbReference type="Gene3D" id="3.50.80.20">
    <property type="entry name" value="D-Ala-D-Ala carboxypeptidase C, peptidase S13"/>
    <property type="match status" value="1"/>
</dbReference>
<dbReference type="NCBIfam" id="TIGR00666">
    <property type="entry name" value="PBP4"/>
    <property type="match status" value="1"/>
</dbReference>
<keyword evidence="3" id="KW-0645">Protease</keyword>
<dbReference type="InterPro" id="IPR000667">
    <property type="entry name" value="Peptidase_S13"/>
</dbReference>
<dbReference type="PRINTS" id="PR00922">
    <property type="entry name" value="DADACBPTASE3"/>
</dbReference>
<dbReference type="EMBL" id="DF820479">
    <property type="protein sequence ID" value="GAK61434.1"/>
    <property type="molecule type" value="Genomic_DNA"/>
</dbReference>
<evidence type="ECO:0000313" key="4">
    <source>
        <dbReference type="Proteomes" id="UP000030661"/>
    </source>
</evidence>
<dbReference type="GO" id="GO:0006508">
    <property type="term" value="P:proteolysis"/>
    <property type="evidence" value="ECO:0007669"/>
    <property type="project" value="InterPro"/>
</dbReference>
<evidence type="ECO:0000313" key="3">
    <source>
        <dbReference type="EMBL" id="GAK61434.1"/>
    </source>
</evidence>
<dbReference type="GO" id="GO:0000270">
    <property type="term" value="P:peptidoglycan metabolic process"/>
    <property type="evidence" value="ECO:0007669"/>
    <property type="project" value="TreeGrafter"/>
</dbReference>
<dbReference type="PANTHER" id="PTHR30023">
    <property type="entry name" value="D-ALANYL-D-ALANINE CARBOXYPEPTIDASE"/>
    <property type="match status" value="1"/>
</dbReference>
<dbReference type="HOGENOM" id="CLU_017692_2_1_0"/>
<sequence length="517" mass="56700">MMKPETIDIMNMKQRFYKTVCIGLLGLVVFSCIGVSELSSTPETENALQRLRKKIDDILATSSLKGASVGIQIISLDSQETVYERNPELSLNPASNTKLVTSAAALVRLTPQYQFQTSVYTDARLKDGVLEGHLYLKGGGDPGLTYQDLLALAQDVYYSGIRTITGDIVGDDTFFDDEREFSGWHDFDRAYSGKMSALSLGENSVHLIIKPSYRSGVAPEIVLNPPTSYIQIVNKAVTLSSNGIYASFAKNQPASDDESAQETLIVQGKISQKSQHGLSAYVNVNNPSLLTTTAFKDALQQVGITVKGKAATGTLPKKSRQLALFASEPLSSIIYESNKSSSNFVAEQILKTLGAEMFGSPGTTQKGIQAVQEFLVELGIQPDAYILENGSGLSRKNRFSAEQIVTLLQYMHTDFSVKAEYLASLAIAGVDGTLRRRLQDTQAERRLRAKTGYVRNVSCLSGYAASQENETFAFAILLNDYKTGTYDMRKIQNQIGLSLTEFYRQTYNASVAEKSRK</sequence>
<protein>
    <submittedName>
        <fullName evidence="3">D-alanyl-D-alanine carboxypeptidase/D-alanyl-D-alanine-endopeptidase</fullName>
    </submittedName>
</protein>
<dbReference type="STRING" id="1499967.U27_01334"/>